<feature type="transmembrane region" description="Helical" evidence="1">
    <location>
        <begin position="386"/>
        <end position="405"/>
    </location>
</feature>
<feature type="transmembrane region" description="Helical" evidence="1">
    <location>
        <begin position="329"/>
        <end position="348"/>
    </location>
</feature>
<keyword evidence="3" id="KW-1185">Reference proteome</keyword>
<feature type="transmembrane region" description="Helical" evidence="1">
    <location>
        <begin position="486"/>
        <end position="508"/>
    </location>
</feature>
<dbReference type="RefSeq" id="WP_277830349.1">
    <property type="nucleotide sequence ID" value="NZ_JAAIVF010000001.1"/>
</dbReference>
<name>A0A9X4M2J0_9ACTN</name>
<dbReference type="AlphaFoldDB" id="A0A9X4M2J0"/>
<dbReference type="Pfam" id="PF20176">
    <property type="entry name" value="DUF6541"/>
    <property type="match status" value="1"/>
</dbReference>
<feature type="transmembrane region" description="Helical" evidence="1">
    <location>
        <begin position="451"/>
        <end position="474"/>
    </location>
</feature>
<evidence type="ECO:0000256" key="1">
    <source>
        <dbReference type="SAM" id="Phobius"/>
    </source>
</evidence>
<proteinExistence type="predicted"/>
<gene>
    <name evidence="2" type="ORF">NVS88_20175</name>
</gene>
<dbReference type="InterPro" id="IPR046671">
    <property type="entry name" value="DUF6541"/>
</dbReference>
<feature type="transmembrane region" description="Helical" evidence="1">
    <location>
        <begin position="284"/>
        <end position="317"/>
    </location>
</feature>
<reference evidence="2" key="1">
    <citation type="submission" date="2022-08" db="EMBL/GenBank/DDBJ databases">
        <title>Genome analysis of Corynebacteriales strain.</title>
        <authorList>
            <person name="Lee S.D."/>
        </authorList>
    </citation>
    <scope>NUCLEOTIDE SEQUENCE</scope>
    <source>
        <strain evidence="2">D3-21</strain>
    </source>
</reference>
<evidence type="ECO:0000313" key="2">
    <source>
        <dbReference type="EMBL" id="MDG3016873.1"/>
    </source>
</evidence>
<protein>
    <submittedName>
        <fullName evidence="2">Uncharacterized protein</fullName>
    </submittedName>
</protein>
<dbReference type="EMBL" id="JANRHA010000019">
    <property type="protein sequence ID" value="MDG3016873.1"/>
    <property type="molecule type" value="Genomic_DNA"/>
</dbReference>
<dbReference type="Proteomes" id="UP001152755">
    <property type="component" value="Unassembled WGS sequence"/>
</dbReference>
<keyword evidence="1" id="KW-1133">Transmembrane helix</keyword>
<comment type="caution">
    <text evidence="2">The sequence shown here is derived from an EMBL/GenBank/DDBJ whole genome shotgun (WGS) entry which is preliminary data.</text>
</comment>
<keyword evidence="1" id="KW-0472">Membrane</keyword>
<keyword evidence="1" id="KW-0812">Transmembrane</keyword>
<sequence length="663" mass="70392">MHTFGLATTAIALTVLPGLLVGWRSRLPAHVAAVFSVPITFGMVGITTYVLGAAGIRWNRRSALVAFVVFFLLAWVYSRLVRRRRPVPDSRPPSSRRPPWAAVLGAVTGVAVGAGIIGYVCLRALRKAPGGLRSIPNGWDAQWHANVIAFIAETGKASPLQLGVLRNVETHAQLYYPNAWHALGALLVPFDHSVLVTFNVWSIVSLAITVPVAVGSLAWRLVRDRLSPAPAALAAGAAGAVAALFPALPYVEIQVNALPNAVSGAMAFTVAALVISCAGDPVRIPVAAIALVGLAAVHPSGALVAVGVTAVWWLCCGLWRPRRTRPRDLAALVAVGVTAGVVLLPQIGGVLSQSATISGFKAFETTERAASWGMALGLQNKLSGGFGVRMVLLGLAVLGAVVLLAIRSWWWLPLWVALVVATTNALMGFPAPWSNVLFTLTSSFYNDPHRITYITSMVVAALAGTGLALAMWGLRSAVVRWTPCPRPLAATLLGAGYLGALAVMGWHASTFADELGRASADDRTGRLLTERNLAAFDFLAAQPGARDTLIFNEPDQGTGWMRALNGLHPVFNHYVWPEAGPDTLTLWSGLDRAGYDPEVDAALRDLNVRYVIVSPPSYWRYQTTPPALTNLEAAPGLTKIYDDGNARIYEVKSGIGTGGAHSR</sequence>
<feature type="transmembrane region" description="Helical" evidence="1">
    <location>
        <begin position="231"/>
        <end position="251"/>
    </location>
</feature>
<feature type="transmembrane region" description="Helical" evidence="1">
    <location>
        <begin position="412"/>
        <end position="431"/>
    </location>
</feature>
<feature type="transmembrane region" description="Helical" evidence="1">
    <location>
        <begin position="198"/>
        <end position="219"/>
    </location>
</feature>
<feature type="transmembrane region" description="Helical" evidence="1">
    <location>
        <begin position="32"/>
        <end position="51"/>
    </location>
</feature>
<feature type="transmembrane region" description="Helical" evidence="1">
    <location>
        <begin position="100"/>
        <end position="122"/>
    </location>
</feature>
<evidence type="ECO:0000313" key="3">
    <source>
        <dbReference type="Proteomes" id="UP001152755"/>
    </source>
</evidence>
<feature type="transmembrane region" description="Helical" evidence="1">
    <location>
        <begin position="258"/>
        <end position="278"/>
    </location>
</feature>
<accession>A0A9X4M2J0</accession>
<organism evidence="2 3">
    <name type="scientific">Speluncibacter jeojiensis</name>
    <dbReference type="NCBI Taxonomy" id="2710754"/>
    <lineage>
        <taxon>Bacteria</taxon>
        <taxon>Bacillati</taxon>
        <taxon>Actinomycetota</taxon>
        <taxon>Actinomycetes</taxon>
        <taxon>Mycobacteriales</taxon>
        <taxon>Speluncibacteraceae</taxon>
        <taxon>Speluncibacter</taxon>
    </lineage>
</organism>
<feature type="transmembrane region" description="Helical" evidence="1">
    <location>
        <begin position="63"/>
        <end position="80"/>
    </location>
</feature>